<dbReference type="GO" id="GO:0004674">
    <property type="term" value="F:protein serine/threonine kinase activity"/>
    <property type="evidence" value="ECO:0007669"/>
    <property type="project" value="TreeGrafter"/>
</dbReference>
<proteinExistence type="predicted"/>
<evidence type="ECO:0000313" key="5">
    <source>
        <dbReference type="EMBL" id="KAG2442231.1"/>
    </source>
</evidence>
<dbReference type="InterPro" id="IPR017441">
    <property type="entry name" value="Protein_kinase_ATP_BS"/>
</dbReference>
<evidence type="ECO:0000259" key="4">
    <source>
        <dbReference type="PROSITE" id="PS50011"/>
    </source>
</evidence>
<feature type="binding site" evidence="1">
    <location>
        <position position="540"/>
    </location>
    <ligand>
        <name>ATP</name>
        <dbReference type="ChEBI" id="CHEBI:30616"/>
    </ligand>
</feature>
<gene>
    <name evidence="5" type="ORF">HYH02_009715</name>
</gene>
<dbReference type="PROSITE" id="PS00107">
    <property type="entry name" value="PROTEIN_KINASE_ATP"/>
    <property type="match status" value="1"/>
</dbReference>
<dbReference type="Gene3D" id="1.10.510.10">
    <property type="entry name" value="Transferase(Phosphotransferase) domain 1"/>
    <property type="match status" value="1"/>
</dbReference>
<evidence type="ECO:0000256" key="1">
    <source>
        <dbReference type="PROSITE-ProRule" id="PRU10141"/>
    </source>
</evidence>
<protein>
    <recommendedName>
        <fullName evidence="4">Protein kinase domain-containing protein</fullName>
    </recommendedName>
</protein>
<dbReference type="InterPro" id="IPR051681">
    <property type="entry name" value="Ser/Thr_Kinases-Pseudokinases"/>
</dbReference>
<dbReference type="PANTHER" id="PTHR44329">
    <property type="entry name" value="SERINE/THREONINE-PROTEIN KINASE TNNI3K-RELATED"/>
    <property type="match status" value="1"/>
</dbReference>
<dbReference type="PROSITE" id="PS50011">
    <property type="entry name" value="PROTEIN_KINASE_DOM"/>
    <property type="match status" value="1"/>
</dbReference>
<organism evidence="5 6">
    <name type="scientific">Chlamydomonas schloesseri</name>
    <dbReference type="NCBI Taxonomy" id="2026947"/>
    <lineage>
        <taxon>Eukaryota</taxon>
        <taxon>Viridiplantae</taxon>
        <taxon>Chlorophyta</taxon>
        <taxon>core chlorophytes</taxon>
        <taxon>Chlorophyceae</taxon>
        <taxon>CS clade</taxon>
        <taxon>Chlamydomonadales</taxon>
        <taxon>Chlamydomonadaceae</taxon>
        <taxon>Chlamydomonas</taxon>
    </lineage>
</organism>
<name>A0A835TDT3_9CHLO</name>
<dbReference type="EMBL" id="JAEHOD010000033">
    <property type="protein sequence ID" value="KAG2442231.1"/>
    <property type="molecule type" value="Genomic_DNA"/>
</dbReference>
<dbReference type="SUPFAM" id="SSF56112">
    <property type="entry name" value="Protein kinase-like (PK-like)"/>
    <property type="match status" value="1"/>
</dbReference>
<dbReference type="OrthoDB" id="548589at2759"/>
<keyword evidence="6" id="KW-1185">Reference proteome</keyword>
<dbReference type="Gene3D" id="3.30.200.20">
    <property type="entry name" value="Phosphorylase Kinase, domain 1"/>
    <property type="match status" value="1"/>
</dbReference>
<keyword evidence="3" id="KW-1133">Transmembrane helix</keyword>
<feature type="transmembrane region" description="Helical" evidence="3">
    <location>
        <begin position="190"/>
        <end position="213"/>
    </location>
</feature>
<feature type="domain" description="Protein kinase" evidence="4">
    <location>
        <begin position="513"/>
        <end position="804"/>
    </location>
</feature>
<dbReference type="AlphaFoldDB" id="A0A835TDT3"/>
<feature type="region of interest" description="Disordered" evidence="2">
    <location>
        <begin position="224"/>
        <end position="250"/>
    </location>
</feature>
<keyword evidence="3" id="KW-0812">Transmembrane</keyword>
<dbReference type="InterPro" id="IPR011009">
    <property type="entry name" value="Kinase-like_dom_sf"/>
</dbReference>
<feature type="compositionally biased region" description="Low complexity" evidence="2">
    <location>
        <begin position="319"/>
        <end position="344"/>
    </location>
</feature>
<dbReference type="PANTHER" id="PTHR44329:SF214">
    <property type="entry name" value="PROTEIN KINASE DOMAIN-CONTAINING PROTEIN"/>
    <property type="match status" value="1"/>
</dbReference>
<sequence length="813" mass="85353">MLFSLAPQNVITWVGIDGYTSHATLGPVFRPLRQSPGSIMVFSRCLIHRLVGLPVDAGIANAVSLPRPAGYPGSQQVRVVTNLTIITTDPKPPRLLARTSALYDYAAYVPPDSSLAAQGLFFGGYVVAVNGPSYYVNEYTINAACLATKAGSECLALAIADIEAEKQRQAQQQQAEANKGSSDDSNTTTIVVAVVVPVGTVLLAALVGSIWWVRRSSRRQLEKQQRAKADAAKTAADVEAGGSQQKTGPGGARLGVLAGVVQNSGGGVFLGVDDEQDLPEWSEAAHNESDDLGDIDQQATVTAGLASNTDRVADSLTTGTVAEGTGTGTGTSSNTFQQQQQQQQLLDQSVDPRPRVEVTLESSQQGGPGQSGGAHLECRSGKHTATADGVQQGGPAGLHADAQGGNHVEAPAHPPGGDRSMHDRSQRASRATTVRLKPALTHALKDASAAVLLSAGPEGQADKQELTEYALSGSAGGNVEIKVPDQAPSADQVVAELGALVKELRSSVNHVAIVLEGVLGHGSFGTVYKGTWQGLTVAIKTVVFSANQESRKHALKEAALCQSISHPNVIATYASELQPIGALPSATTPDATLDNTPPSSGTRAHLNITDWRLYIIQEFADGGPLGNLYGHRALWLSPGVVNLAAVVPLALGIARALAHLHSKRIVHGDLNPNNVLLKRDPAEPSGYAVKVGDFGLSVMLPSDRTHLSNIRMGTMFYICPAVACKGQVGPAADVFSLGVLLWELYHGRRAGIRTQEGPRYCSNFPAFPPTCPEIYKAATLQCLQRQPQNRPPATTVVAALENLLATLDTPVAI</sequence>
<accession>A0A835TDT3</accession>
<reference evidence="5" key="1">
    <citation type="journal article" date="2020" name="bioRxiv">
        <title>Comparative genomics of Chlamydomonas.</title>
        <authorList>
            <person name="Craig R.J."/>
            <person name="Hasan A.R."/>
            <person name="Ness R.W."/>
            <person name="Keightley P.D."/>
        </authorList>
    </citation>
    <scope>NUCLEOTIDE SEQUENCE</scope>
    <source>
        <strain evidence="5">CCAP 11/173</strain>
    </source>
</reference>
<comment type="caution">
    <text evidence="5">The sequence shown here is derived from an EMBL/GenBank/DDBJ whole genome shotgun (WGS) entry which is preliminary data.</text>
</comment>
<evidence type="ECO:0000313" key="6">
    <source>
        <dbReference type="Proteomes" id="UP000613740"/>
    </source>
</evidence>
<dbReference type="Proteomes" id="UP000613740">
    <property type="component" value="Unassembled WGS sequence"/>
</dbReference>
<dbReference type="Pfam" id="PF00069">
    <property type="entry name" value="Pkinase"/>
    <property type="match status" value="1"/>
</dbReference>
<dbReference type="CDD" id="cd14014">
    <property type="entry name" value="STKc_PknB_like"/>
    <property type="match status" value="1"/>
</dbReference>
<evidence type="ECO:0000256" key="3">
    <source>
        <dbReference type="SAM" id="Phobius"/>
    </source>
</evidence>
<feature type="region of interest" description="Disordered" evidence="2">
    <location>
        <begin position="319"/>
        <end position="431"/>
    </location>
</feature>
<keyword evidence="1" id="KW-0547">Nucleotide-binding</keyword>
<keyword evidence="3" id="KW-0472">Membrane</keyword>
<evidence type="ECO:0000256" key="2">
    <source>
        <dbReference type="SAM" id="MobiDB-lite"/>
    </source>
</evidence>
<keyword evidence="1" id="KW-0067">ATP-binding</keyword>
<dbReference type="InterPro" id="IPR000719">
    <property type="entry name" value="Prot_kinase_dom"/>
</dbReference>
<dbReference type="GO" id="GO:0005524">
    <property type="term" value="F:ATP binding"/>
    <property type="evidence" value="ECO:0007669"/>
    <property type="project" value="UniProtKB-UniRule"/>
</dbReference>